<keyword evidence="3" id="KW-1185">Reference proteome</keyword>
<evidence type="ECO:0000313" key="3">
    <source>
        <dbReference type="Proteomes" id="UP001304461"/>
    </source>
</evidence>
<protein>
    <submittedName>
        <fullName evidence="2">ABC transporter substrate-binding protein</fullName>
    </submittedName>
</protein>
<dbReference type="Proteomes" id="UP001304461">
    <property type="component" value="Unassembled WGS sequence"/>
</dbReference>
<dbReference type="InterPro" id="IPR006311">
    <property type="entry name" value="TAT_signal"/>
</dbReference>
<sequence>MATTAGASRRQVLRLLGGAAAAATLLAAGCNARRRPPGPPRLGLIQYVRGAGPDAARRGFVQALARGGFRAPAGVILLERFAAGSMATCRAQVKELLEGGVDMLVAIGTPPLAAILAIAPARVPVVFTYCSNPWGAGAGTSYTRHRPNVVGTVSTNPLAEQLDLARRITPGLASVGLVFNPSEANASFEAELLRREAAQRSLAVVVEPVAGPAEVARATDALAAHRVAALVRVGDYATSVGFPALAAGGLRHRLPVYSVDPSDIATPGCLAVVGWDPEADGAQAGTLAVQVLRGRSPATMAFEPVTRKLLLLNRRTARAIGVTFPPPLLGQADRVEG</sequence>
<dbReference type="Pfam" id="PF04392">
    <property type="entry name" value="ABC_sub_bind"/>
    <property type="match status" value="1"/>
</dbReference>
<reference evidence="2 3" key="1">
    <citation type="submission" date="2023-12" db="EMBL/GenBank/DDBJ databases">
        <title>Baltic Sea Cyanobacteria.</title>
        <authorList>
            <person name="Delbaje E."/>
            <person name="Fewer D.P."/>
            <person name="Shishido T.K."/>
        </authorList>
    </citation>
    <scope>NUCLEOTIDE SEQUENCE [LARGE SCALE GENOMIC DNA]</scope>
    <source>
        <strain evidence="2 3">UHCC 0139</strain>
    </source>
</reference>
<dbReference type="CDD" id="cd06325">
    <property type="entry name" value="PBP1_ABC_unchar_transporter"/>
    <property type="match status" value="1"/>
</dbReference>
<dbReference type="PROSITE" id="PS51318">
    <property type="entry name" value="TAT"/>
    <property type="match status" value="1"/>
</dbReference>
<comment type="caution">
    <text evidence="2">The sequence shown here is derived from an EMBL/GenBank/DDBJ whole genome shotgun (WGS) entry which is preliminary data.</text>
</comment>
<dbReference type="Gene3D" id="3.40.50.2300">
    <property type="match status" value="2"/>
</dbReference>
<dbReference type="InterPro" id="IPR007487">
    <property type="entry name" value="ABC_transpt-TYRBP-like"/>
</dbReference>
<evidence type="ECO:0000256" key="1">
    <source>
        <dbReference type="ARBA" id="ARBA00023136"/>
    </source>
</evidence>
<accession>A0ABU5RQF3</accession>
<dbReference type="InterPro" id="IPR028082">
    <property type="entry name" value="Peripla_BP_I"/>
</dbReference>
<name>A0ABU5RQF3_9CYAN</name>
<dbReference type="PANTHER" id="PTHR35271:SF1">
    <property type="entry name" value="ABC TRANSPORTER, SUBSTRATE-BINDING LIPOPROTEIN"/>
    <property type="match status" value="1"/>
</dbReference>
<keyword evidence="1" id="KW-0472">Membrane</keyword>
<dbReference type="EMBL" id="JAYGHX010000001">
    <property type="protein sequence ID" value="MEA5389998.1"/>
    <property type="molecule type" value="Genomic_DNA"/>
</dbReference>
<dbReference type="RefSeq" id="WP_323304120.1">
    <property type="nucleotide sequence ID" value="NZ_JAYGHX010000001.1"/>
</dbReference>
<proteinExistence type="predicted"/>
<dbReference type="PANTHER" id="PTHR35271">
    <property type="entry name" value="ABC TRANSPORTER, SUBSTRATE-BINDING LIPOPROTEIN-RELATED"/>
    <property type="match status" value="1"/>
</dbReference>
<organism evidence="2 3">
    <name type="scientific">Cyanobium gracile UHCC 0139</name>
    <dbReference type="NCBI Taxonomy" id="3110308"/>
    <lineage>
        <taxon>Bacteria</taxon>
        <taxon>Bacillati</taxon>
        <taxon>Cyanobacteriota</taxon>
        <taxon>Cyanophyceae</taxon>
        <taxon>Synechococcales</taxon>
        <taxon>Prochlorococcaceae</taxon>
        <taxon>Cyanobium</taxon>
    </lineage>
</organism>
<gene>
    <name evidence="2" type="ORF">VB738_01865</name>
</gene>
<dbReference type="SUPFAM" id="SSF53822">
    <property type="entry name" value="Periplasmic binding protein-like I"/>
    <property type="match status" value="1"/>
</dbReference>
<evidence type="ECO:0000313" key="2">
    <source>
        <dbReference type="EMBL" id="MEA5389998.1"/>
    </source>
</evidence>